<evidence type="ECO:0000256" key="1">
    <source>
        <dbReference type="SAM" id="MobiDB-lite"/>
    </source>
</evidence>
<reference evidence="2 3" key="1">
    <citation type="submission" date="2018-06" db="EMBL/GenBank/DDBJ databases">
        <title>Fusarium incarnatum-equiseti species complex species 28.</title>
        <authorList>
            <person name="Gardiner D.M."/>
        </authorList>
    </citation>
    <scope>NUCLEOTIDE SEQUENCE [LARGE SCALE GENOMIC DNA]</scope>
    <source>
        <strain evidence="2 3">FIESC_28</strain>
    </source>
</reference>
<feature type="compositionally biased region" description="Basic and acidic residues" evidence="1">
    <location>
        <begin position="84"/>
        <end position="97"/>
    </location>
</feature>
<dbReference type="EMBL" id="QKXC01000101">
    <property type="protein sequence ID" value="RBR21425.1"/>
    <property type="molecule type" value="Genomic_DNA"/>
</dbReference>
<sequence length="97" mass="10641">MEDNSSVYEDNEFDLTIEEFDQITSPTRCIVCHSDHLDSDSDTAVMSTIEVNSDSTGNSDTDNEDSFTEDIADPDADPDAGGVQRDDIRSNGKSWEG</sequence>
<dbReference type="GeneID" id="41994405"/>
<evidence type="ECO:0000313" key="3">
    <source>
        <dbReference type="Proteomes" id="UP000253153"/>
    </source>
</evidence>
<comment type="caution">
    <text evidence="2">The sequence shown here is derived from an EMBL/GenBank/DDBJ whole genome shotgun (WGS) entry which is preliminary data.</text>
</comment>
<proteinExistence type="predicted"/>
<protein>
    <submittedName>
        <fullName evidence="2">Uncharacterized protein</fullName>
    </submittedName>
</protein>
<feature type="region of interest" description="Disordered" evidence="1">
    <location>
        <begin position="50"/>
        <end position="97"/>
    </location>
</feature>
<evidence type="ECO:0000313" key="2">
    <source>
        <dbReference type="EMBL" id="RBR21425.1"/>
    </source>
</evidence>
<name>A0A366RYI6_9HYPO</name>
<keyword evidence="3" id="KW-1185">Reference proteome</keyword>
<gene>
    <name evidence="2" type="ORF">FIESC28_04962</name>
</gene>
<feature type="compositionally biased region" description="Acidic residues" evidence="1">
    <location>
        <begin position="61"/>
        <end position="78"/>
    </location>
</feature>
<dbReference type="RefSeq" id="XP_031016874.1">
    <property type="nucleotide sequence ID" value="XM_031159109.1"/>
</dbReference>
<accession>A0A366RYI6</accession>
<dbReference type="AlphaFoldDB" id="A0A366RYI6"/>
<feature type="compositionally biased region" description="Polar residues" evidence="1">
    <location>
        <begin position="50"/>
        <end position="60"/>
    </location>
</feature>
<organism evidence="2 3">
    <name type="scientific">Fusarium coffeatum</name>
    <dbReference type="NCBI Taxonomy" id="231269"/>
    <lineage>
        <taxon>Eukaryota</taxon>
        <taxon>Fungi</taxon>
        <taxon>Dikarya</taxon>
        <taxon>Ascomycota</taxon>
        <taxon>Pezizomycotina</taxon>
        <taxon>Sordariomycetes</taxon>
        <taxon>Hypocreomycetidae</taxon>
        <taxon>Hypocreales</taxon>
        <taxon>Nectriaceae</taxon>
        <taxon>Fusarium</taxon>
        <taxon>Fusarium incarnatum-equiseti species complex</taxon>
    </lineage>
</organism>
<dbReference type="Proteomes" id="UP000253153">
    <property type="component" value="Unassembled WGS sequence"/>
</dbReference>